<evidence type="ECO:0000256" key="1">
    <source>
        <dbReference type="SAM" id="Phobius"/>
    </source>
</evidence>
<dbReference type="EMBL" id="MEVN01000005">
    <property type="protein sequence ID" value="OGC57795.1"/>
    <property type="molecule type" value="Genomic_DNA"/>
</dbReference>
<proteinExistence type="predicted"/>
<dbReference type="Proteomes" id="UP000177763">
    <property type="component" value="Unassembled WGS sequence"/>
</dbReference>
<dbReference type="AlphaFoldDB" id="A0A1F4VL28"/>
<accession>A0A1F4VL28</accession>
<evidence type="ECO:0000313" key="3">
    <source>
        <dbReference type="Proteomes" id="UP000177763"/>
    </source>
</evidence>
<reference evidence="2 3" key="1">
    <citation type="journal article" date="2016" name="Nat. Commun.">
        <title>Thousands of microbial genomes shed light on interconnected biogeochemical processes in an aquifer system.</title>
        <authorList>
            <person name="Anantharaman K."/>
            <person name="Brown C.T."/>
            <person name="Hug L.A."/>
            <person name="Sharon I."/>
            <person name="Castelle C.J."/>
            <person name="Probst A.J."/>
            <person name="Thomas B.C."/>
            <person name="Singh A."/>
            <person name="Wilkins M.J."/>
            <person name="Karaoz U."/>
            <person name="Brodie E.L."/>
            <person name="Williams K.H."/>
            <person name="Hubbard S.S."/>
            <person name="Banfield J.F."/>
        </authorList>
    </citation>
    <scope>NUCLEOTIDE SEQUENCE [LARGE SCALE GENOMIC DNA]</scope>
</reference>
<dbReference type="PROSITE" id="PS00430">
    <property type="entry name" value="TONB_DEPENDENT_REC_1"/>
    <property type="match status" value="1"/>
</dbReference>
<name>A0A1F4VL28_UNCKA</name>
<keyword evidence="1" id="KW-0812">Transmembrane</keyword>
<protein>
    <recommendedName>
        <fullName evidence="4">Type II secretion system protein</fullName>
    </recommendedName>
</protein>
<keyword evidence="1" id="KW-0472">Membrane</keyword>
<comment type="caution">
    <text evidence="2">The sequence shown here is derived from an EMBL/GenBank/DDBJ whole genome shotgun (WGS) entry which is preliminary data.</text>
</comment>
<gene>
    <name evidence="2" type="ORF">A3H26_00745</name>
</gene>
<evidence type="ECO:0000313" key="2">
    <source>
        <dbReference type="EMBL" id="OGC57795.1"/>
    </source>
</evidence>
<organism evidence="2 3">
    <name type="scientific">candidate division WWE3 bacterium RIFCSPLOWO2_12_FULL_36_10</name>
    <dbReference type="NCBI Taxonomy" id="1802630"/>
    <lineage>
        <taxon>Bacteria</taxon>
        <taxon>Katanobacteria</taxon>
    </lineage>
</organism>
<keyword evidence="1" id="KW-1133">Transmembrane helix</keyword>
<dbReference type="STRING" id="1802630.A3H26_00745"/>
<evidence type="ECO:0008006" key="4">
    <source>
        <dbReference type="Google" id="ProtNLM"/>
    </source>
</evidence>
<feature type="transmembrane region" description="Helical" evidence="1">
    <location>
        <begin position="16"/>
        <end position="37"/>
    </location>
</feature>
<sequence>MRNKLNQNGIGLVETIAALGVTVVVITSLVSLALFTLRSSINSKLFLEGTKMANEEIELVRAYRDSSGMTWSGTPGFISNMSSCFGGSAKCFIDASGNTLTVTASNEVFNTGTPTELKRFFRLSYPDTGNTNLVRVEVEVSWNVGNIAKYSHNYTELANWKGN</sequence>
<dbReference type="InterPro" id="IPR010916">
    <property type="entry name" value="TonB_box_CS"/>
</dbReference>